<dbReference type="InterPro" id="IPR003594">
    <property type="entry name" value="HATPase_dom"/>
</dbReference>
<evidence type="ECO:0000256" key="3">
    <source>
        <dbReference type="ARBA" id="ARBA00012438"/>
    </source>
</evidence>
<evidence type="ECO:0000313" key="20">
    <source>
        <dbReference type="Proteomes" id="UP001611251"/>
    </source>
</evidence>
<dbReference type="PROSITE" id="PS50894">
    <property type="entry name" value="HPT"/>
    <property type="match status" value="1"/>
</dbReference>
<keyword evidence="9" id="KW-0418">Kinase</keyword>
<dbReference type="SUPFAM" id="SSF55874">
    <property type="entry name" value="ATPase domain of HSP90 chaperone/DNA topoisomerase II/histidine kinase"/>
    <property type="match status" value="1"/>
</dbReference>
<keyword evidence="11" id="KW-1133">Transmembrane helix</keyword>
<keyword evidence="20" id="KW-1185">Reference proteome</keyword>
<evidence type="ECO:0000256" key="5">
    <source>
        <dbReference type="ARBA" id="ARBA00022519"/>
    </source>
</evidence>
<keyword evidence="4" id="KW-1003">Cell membrane</keyword>
<dbReference type="Pfam" id="PF01627">
    <property type="entry name" value="Hpt"/>
    <property type="match status" value="1"/>
</dbReference>
<dbReference type="Pfam" id="PF00072">
    <property type="entry name" value="Response_reg"/>
    <property type="match status" value="1"/>
</dbReference>
<comment type="subcellular location">
    <subcellularLocation>
        <location evidence="2">Cell inner membrane</location>
        <topology evidence="2">Multi-pass membrane protein</topology>
    </subcellularLocation>
</comment>
<evidence type="ECO:0000256" key="7">
    <source>
        <dbReference type="ARBA" id="ARBA00022679"/>
    </source>
</evidence>
<evidence type="ECO:0000256" key="1">
    <source>
        <dbReference type="ARBA" id="ARBA00000085"/>
    </source>
</evidence>
<dbReference type="InterPro" id="IPR036641">
    <property type="entry name" value="HPT_dom_sf"/>
</dbReference>
<evidence type="ECO:0000259" key="16">
    <source>
        <dbReference type="PROSITE" id="PS50109"/>
    </source>
</evidence>
<accession>A0ABW7PYB9</accession>
<evidence type="ECO:0000313" key="19">
    <source>
        <dbReference type="EMBL" id="MFH8135334.1"/>
    </source>
</evidence>
<dbReference type="SUPFAM" id="SSF52172">
    <property type="entry name" value="CheY-like"/>
    <property type="match status" value="1"/>
</dbReference>
<comment type="catalytic activity">
    <reaction evidence="1">
        <text>ATP + protein L-histidine = ADP + protein N-phospho-L-histidine.</text>
        <dbReference type="EC" id="2.7.13.3"/>
    </reaction>
</comment>
<comment type="caution">
    <text evidence="19">The sequence shown here is derived from an EMBL/GenBank/DDBJ whole genome shotgun (WGS) entry which is preliminary data.</text>
</comment>
<dbReference type="Gene3D" id="1.20.120.160">
    <property type="entry name" value="HPT domain"/>
    <property type="match status" value="1"/>
</dbReference>
<keyword evidence="12" id="KW-0902">Two-component regulatory system</keyword>
<feature type="domain" description="Response regulatory" evidence="17">
    <location>
        <begin position="281"/>
        <end position="402"/>
    </location>
</feature>
<dbReference type="InterPro" id="IPR001789">
    <property type="entry name" value="Sig_transdc_resp-reg_receiver"/>
</dbReference>
<dbReference type="CDD" id="cd16922">
    <property type="entry name" value="HATPase_EvgS-ArcB-TorS-like"/>
    <property type="match status" value="1"/>
</dbReference>
<evidence type="ECO:0000256" key="12">
    <source>
        <dbReference type="ARBA" id="ARBA00023012"/>
    </source>
</evidence>
<dbReference type="EMBL" id="JBGFSN010000005">
    <property type="protein sequence ID" value="MFH8135334.1"/>
    <property type="molecule type" value="Genomic_DNA"/>
</dbReference>
<dbReference type="SMART" id="SM00448">
    <property type="entry name" value="REC"/>
    <property type="match status" value="1"/>
</dbReference>
<protein>
    <recommendedName>
        <fullName evidence="3">histidine kinase</fullName>
        <ecNumber evidence="3">2.7.13.3</ecNumber>
    </recommendedName>
</protein>
<sequence length="538" mass="59907">MLSFFCFSVVMLLIWLRHRHFQRLINQHLQAEEALKAFLAEISHEIRTPLNAIIGLLEMETRQQPAESLSENIKVAFESARSLRSLIGNVLELNKIESGRYHSVPEPTLLPDLVERAVTLFRYQAEAKGVQVRMQIAVNDPCVSIDPIMINQILVNLLSNAIKFTESGQIKVALKQKAHREEFCHYLLEVSDSGCGMTTQQQQMIFEPFVQVGSRQQQLAGTGLGLTICRNLAQRLQGELNIESIPGVGSIFSFCFRAPRATWQCPRPATLSKPVAPMALKVLIADDHAPNRLLLSKQLEYAGHRVVAAESALEAFSLWQANPQRFDLIITDCNMPGMNGFQFAQAVRRQESEQHLTPVTLFGLTASTESRMVQSCLDAGMNDCLFKPLDLDTLYKRLARCVRQPDDRPALLNADASSPSPVVDATFSPLLVQLAEQDPDGCNILIRSVIASNRELLAAIQCATPGKSLSQLGHKLQGGARILNATRLASLCQKLEKHRINGANIPELVAQITQEIVLIEKYLHHFQQQLSGRKTEAE</sequence>
<dbReference type="Pfam" id="PF02518">
    <property type="entry name" value="HATPase_c"/>
    <property type="match status" value="1"/>
</dbReference>
<evidence type="ECO:0000256" key="9">
    <source>
        <dbReference type="ARBA" id="ARBA00022777"/>
    </source>
</evidence>
<reference evidence="19 20" key="1">
    <citation type="submission" date="2024-08" db="EMBL/GenBank/DDBJ databases">
        <title>Pantoea ronii - a newly identified human opportunistic pathogen.</title>
        <authorList>
            <person name="Keidar-Friedman D."/>
            <person name="Sorek N."/>
            <person name="Leshin-Carmel D."/>
            <person name="Tsur A."/>
            <person name="Amsalem M."/>
            <person name="Tolkach D."/>
            <person name="Brosh-Nissimov T."/>
        </authorList>
    </citation>
    <scope>NUCLEOTIDE SEQUENCE [LARGE SCALE GENOMIC DNA]</scope>
    <source>
        <strain evidence="19 20">AA23256</strain>
    </source>
</reference>
<dbReference type="InterPro" id="IPR003661">
    <property type="entry name" value="HisK_dim/P_dom"/>
</dbReference>
<dbReference type="CDD" id="cd17546">
    <property type="entry name" value="REC_hyHK_CKI1_RcsC-like"/>
    <property type="match status" value="1"/>
</dbReference>
<dbReference type="InterPro" id="IPR004358">
    <property type="entry name" value="Sig_transdc_His_kin-like_C"/>
</dbReference>
<keyword evidence="13" id="KW-0472">Membrane</keyword>
<dbReference type="PRINTS" id="PR00344">
    <property type="entry name" value="BCTRLSENSOR"/>
</dbReference>
<keyword evidence="8" id="KW-0812">Transmembrane</keyword>
<dbReference type="GO" id="GO:0005524">
    <property type="term" value="F:ATP binding"/>
    <property type="evidence" value="ECO:0007669"/>
    <property type="project" value="UniProtKB-KW"/>
</dbReference>
<dbReference type="InterPro" id="IPR036890">
    <property type="entry name" value="HATPase_C_sf"/>
</dbReference>
<dbReference type="PANTHER" id="PTHR43047:SF72">
    <property type="entry name" value="OSMOSENSING HISTIDINE PROTEIN KINASE SLN1"/>
    <property type="match status" value="1"/>
</dbReference>
<evidence type="ECO:0000259" key="17">
    <source>
        <dbReference type="PROSITE" id="PS50110"/>
    </source>
</evidence>
<keyword evidence="10 19" id="KW-0547">Nucleotide-binding</keyword>
<evidence type="ECO:0000259" key="18">
    <source>
        <dbReference type="PROSITE" id="PS50894"/>
    </source>
</evidence>
<dbReference type="InterPro" id="IPR008207">
    <property type="entry name" value="Sig_transdc_His_kin_Hpt_dom"/>
</dbReference>
<evidence type="ECO:0000256" key="14">
    <source>
        <dbReference type="PROSITE-ProRule" id="PRU00110"/>
    </source>
</evidence>
<feature type="modified residue" description="4-aspartylphosphate" evidence="15">
    <location>
        <position position="332"/>
    </location>
</feature>
<dbReference type="PROSITE" id="PS50109">
    <property type="entry name" value="HIS_KIN"/>
    <property type="match status" value="1"/>
</dbReference>
<dbReference type="InterPro" id="IPR005467">
    <property type="entry name" value="His_kinase_dom"/>
</dbReference>
<dbReference type="Proteomes" id="UP001611251">
    <property type="component" value="Unassembled WGS sequence"/>
</dbReference>
<keyword evidence="10 19" id="KW-0067">ATP-binding</keyword>
<dbReference type="SMART" id="SM00387">
    <property type="entry name" value="HATPase_c"/>
    <property type="match status" value="1"/>
</dbReference>
<keyword evidence="5" id="KW-0997">Cell inner membrane</keyword>
<evidence type="ECO:0000256" key="6">
    <source>
        <dbReference type="ARBA" id="ARBA00022553"/>
    </source>
</evidence>
<dbReference type="SUPFAM" id="SSF47384">
    <property type="entry name" value="Homodimeric domain of signal transducing histidine kinase"/>
    <property type="match status" value="1"/>
</dbReference>
<organism evidence="19 20">
    <name type="scientific">Pantoea osteomyelitidis</name>
    <dbReference type="NCBI Taxonomy" id="3230026"/>
    <lineage>
        <taxon>Bacteria</taxon>
        <taxon>Pseudomonadati</taxon>
        <taxon>Pseudomonadota</taxon>
        <taxon>Gammaproteobacteria</taxon>
        <taxon>Enterobacterales</taxon>
        <taxon>Erwiniaceae</taxon>
        <taxon>Pantoea</taxon>
    </lineage>
</organism>
<dbReference type="SUPFAM" id="SSF47226">
    <property type="entry name" value="Histidine-containing phosphotransfer domain, HPT domain"/>
    <property type="match status" value="1"/>
</dbReference>
<dbReference type="PROSITE" id="PS50110">
    <property type="entry name" value="RESPONSE_REGULATORY"/>
    <property type="match status" value="1"/>
</dbReference>
<dbReference type="Pfam" id="PF00512">
    <property type="entry name" value="HisKA"/>
    <property type="match status" value="1"/>
</dbReference>
<dbReference type="InterPro" id="IPR011006">
    <property type="entry name" value="CheY-like_superfamily"/>
</dbReference>
<name>A0ABW7PYB9_9GAMM</name>
<dbReference type="Gene3D" id="3.30.565.10">
    <property type="entry name" value="Histidine kinase-like ATPase, C-terminal domain"/>
    <property type="match status" value="1"/>
</dbReference>
<feature type="domain" description="HPt" evidence="18">
    <location>
        <begin position="423"/>
        <end position="526"/>
    </location>
</feature>
<dbReference type="Gene3D" id="1.10.287.130">
    <property type="match status" value="1"/>
</dbReference>
<dbReference type="PANTHER" id="PTHR43047">
    <property type="entry name" value="TWO-COMPONENT HISTIDINE PROTEIN KINASE"/>
    <property type="match status" value="1"/>
</dbReference>
<feature type="domain" description="Histidine kinase" evidence="16">
    <location>
        <begin position="41"/>
        <end position="260"/>
    </location>
</feature>
<evidence type="ECO:0000256" key="15">
    <source>
        <dbReference type="PROSITE-ProRule" id="PRU00169"/>
    </source>
</evidence>
<evidence type="ECO:0000256" key="13">
    <source>
        <dbReference type="ARBA" id="ARBA00023136"/>
    </source>
</evidence>
<keyword evidence="6 15" id="KW-0597">Phosphoprotein</keyword>
<keyword evidence="7" id="KW-0808">Transferase</keyword>
<evidence type="ECO:0000256" key="11">
    <source>
        <dbReference type="ARBA" id="ARBA00022989"/>
    </source>
</evidence>
<dbReference type="EC" id="2.7.13.3" evidence="3"/>
<evidence type="ECO:0000256" key="10">
    <source>
        <dbReference type="ARBA" id="ARBA00022840"/>
    </source>
</evidence>
<dbReference type="InterPro" id="IPR036097">
    <property type="entry name" value="HisK_dim/P_sf"/>
</dbReference>
<dbReference type="RefSeq" id="WP_397216048.1">
    <property type="nucleotide sequence ID" value="NZ_JBGFSN010000005.1"/>
</dbReference>
<proteinExistence type="predicted"/>
<dbReference type="CDD" id="cd00082">
    <property type="entry name" value="HisKA"/>
    <property type="match status" value="1"/>
</dbReference>
<dbReference type="Gene3D" id="3.40.50.2300">
    <property type="match status" value="1"/>
</dbReference>
<evidence type="ECO:0000256" key="4">
    <source>
        <dbReference type="ARBA" id="ARBA00022475"/>
    </source>
</evidence>
<evidence type="ECO:0000256" key="8">
    <source>
        <dbReference type="ARBA" id="ARBA00022692"/>
    </source>
</evidence>
<dbReference type="SMART" id="SM00388">
    <property type="entry name" value="HisKA"/>
    <property type="match status" value="1"/>
</dbReference>
<evidence type="ECO:0000256" key="2">
    <source>
        <dbReference type="ARBA" id="ARBA00004429"/>
    </source>
</evidence>
<gene>
    <name evidence="19" type="ORF">ABU178_14285</name>
</gene>
<feature type="modified residue" description="Phosphohistidine" evidence="14">
    <location>
        <position position="474"/>
    </location>
</feature>